<gene>
    <name evidence="1" type="ORF">BZK42_18455</name>
</gene>
<dbReference type="RefSeq" id="WP_080859702.1">
    <property type="nucleotide sequence ID" value="NZ_CP077405.1"/>
</dbReference>
<name>A0A1V8NVY8_CITBR</name>
<evidence type="ECO:0000313" key="1">
    <source>
        <dbReference type="EMBL" id="OQM40543.1"/>
    </source>
</evidence>
<accession>A0A1V8NVY8</accession>
<reference evidence="1 2" key="1">
    <citation type="submission" date="2017-03" db="EMBL/GenBank/DDBJ databases">
        <authorList>
            <person name="Afonso C.L."/>
            <person name="Miller P.J."/>
            <person name="Scott M.A."/>
            <person name="Spackman E."/>
            <person name="Goraichik I."/>
            <person name="Dimitrov K.M."/>
            <person name="Suarez D.L."/>
            <person name="Swayne D.E."/>
        </authorList>
    </citation>
    <scope>NUCLEOTIDE SEQUENCE [LARGE SCALE GENOMIC DNA]</scope>
    <source>
        <strain evidence="1 2">ATCC 51113</strain>
    </source>
</reference>
<protein>
    <submittedName>
        <fullName evidence="1">Uncharacterized protein</fullName>
    </submittedName>
</protein>
<organism evidence="1 2">
    <name type="scientific">Citrobacter braakii</name>
    <dbReference type="NCBI Taxonomy" id="57706"/>
    <lineage>
        <taxon>Bacteria</taxon>
        <taxon>Pseudomonadati</taxon>
        <taxon>Pseudomonadota</taxon>
        <taxon>Gammaproteobacteria</taxon>
        <taxon>Enterobacterales</taxon>
        <taxon>Enterobacteriaceae</taxon>
        <taxon>Citrobacter</taxon>
        <taxon>Citrobacter freundii complex</taxon>
    </lineage>
</organism>
<sequence length="95" mass="11211">MRSRLIINCDNKRIQEQMAQVGTAIAQLTAMDFSVERVEIDGYQRPGIRVNYDNRCRQAQERGKAVRYGTGNDDRGNYEWWQIQVNNCRVTWEVR</sequence>
<dbReference type="EMBL" id="NAEW01000009">
    <property type="protein sequence ID" value="OQM40543.1"/>
    <property type="molecule type" value="Genomic_DNA"/>
</dbReference>
<comment type="caution">
    <text evidence="1">The sequence shown here is derived from an EMBL/GenBank/DDBJ whole genome shotgun (WGS) entry which is preliminary data.</text>
</comment>
<dbReference type="Proteomes" id="UP000192573">
    <property type="component" value="Unassembled WGS sequence"/>
</dbReference>
<proteinExistence type="predicted"/>
<evidence type="ECO:0000313" key="2">
    <source>
        <dbReference type="Proteomes" id="UP000192573"/>
    </source>
</evidence>
<dbReference type="AlphaFoldDB" id="A0A1V8NVY8"/>